<feature type="domain" description="DCD" evidence="1">
    <location>
        <begin position="43"/>
        <end position="165"/>
    </location>
</feature>
<sequence>MNEIYNNSIDPDFEDELLPEYDFDYQKMKPNRFAVPSNQEMSKKMIIYSFVCSNKTYNECIERSLFGNNNAWPEQVRKGDYCILYNSSKHKILYLWKAVCDGRKDIEKNAWNGNYPYQVRVQKCTEEIYDISLDDLDTQARKQVTQGEKPIEGKDAEALLNLLFKNEKKQLETLLDLEKIKDEDKPLELFLDPENLKIEKDYRQEYPATFRCRDGHYVRSKAEKIIDDYFTEYKLFHMYEPHIVNLPERDRLIPDFKVYNKDHKEIYIEYWGMLDKPNYYQRMKRKQEIYKKHNLRCIDLYDRDIENIDFNLSEKLKKFKVL</sequence>
<dbReference type="EMBL" id="JBAFSM010000006">
    <property type="protein sequence ID" value="MEG3436475.1"/>
    <property type="molecule type" value="Genomic_DNA"/>
</dbReference>
<gene>
    <name evidence="2" type="ORF">V0288_05030</name>
</gene>
<name>A0AAW9QHI9_9CHRO</name>
<comment type="caution">
    <text evidence="2">The sequence shown here is derived from an EMBL/GenBank/DDBJ whole genome shotgun (WGS) entry which is preliminary data.</text>
</comment>
<dbReference type="PROSITE" id="PS51222">
    <property type="entry name" value="DCD"/>
    <property type="match status" value="1"/>
</dbReference>
<keyword evidence="3" id="KW-1185">Reference proteome</keyword>
<evidence type="ECO:0000259" key="1">
    <source>
        <dbReference type="PROSITE" id="PS51222"/>
    </source>
</evidence>
<evidence type="ECO:0000313" key="3">
    <source>
        <dbReference type="Proteomes" id="UP001328733"/>
    </source>
</evidence>
<dbReference type="Proteomes" id="UP001328733">
    <property type="component" value="Unassembled WGS sequence"/>
</dbReference>
<dbReference type="RefSeq" id="WP_332863931.1">
    <property type="nucleotide sequence ID" value="NZ_JBAFSM010000006.1"/>
</dbReference>
<dbReference type="Pfam" id="PF10539">
    <property type="entry name" value="Dev_Cell_Death"/>
    <property type="match status" value="1"/>
</dbReference>
<accession>A0AAW9QHI9</accession>
<dbReference type="InterPro" id="IPR013989">
    <property type="entry name" value="Dev_and_cell_death_domain"/>
</dbReference>
<dbReference type="Gene3D" id="3.40.91.30">
    <property type="match status" value="1"/>
</dbReference>
<evidence type="ECO:0000313" key="2">
    <source>
        <dbReference type="EMBL" id="MEG3436475.1"/>
    </source>
</evidence>
<proteinExistence type="predicted"/>
<organism evidence="2 3">
    <name type="scientific">Pannus brasiliensis CCIBt3594</name>
    <dbReference type="NCBI Taxonomy" id="1427578"/>
    <lineage>
        <taxon>Bacteria</taxon>
        <taxon>Bacillati</taxon>
        <taxon>Cyanobacteriota</taxon>
        <taxon>Cyanophyceae</taxon>
        <taxon>Oscillatoriophycideae</taxon>
        <taxon>Chroococcales</taxon>
        <taxon>Microcystaceae</taxon>
        <taxon>Pannus</taxon>
    </lineage>
</organism>
<dbReference type="AlphaFoldDB" id="A0AAW9QHI9"/>
<protein>
    <recommendedName>
        <fullName evidence="1">DCD domain-containing protein</fullName>
    </recommendedName>
</protein>
<dbReference type="SMART" id="SM00767">
    <property type="entry name" value="DCD"/>
    <property type="match status" value="1"/>
</dbReference>
<reference evidence="2 3" key="1">
    <citation type="submission" date="2024-01" db="EMBL/GenBank/DDBJ databases">
        <title>Genomic insights into the taxonomy and metabolism of the cyanobacterium Pannus brasiliensis CCIBt3594.</title>
        <authorList>
            <person name="Machado M."/>
            <person name="Botero N.B."/>
            <person name="Andreote A.P.D."/>
            <person name="Feitosa A.M.T."/>
            <person name="Popin R."/>
            <person name="Sivonen K."/>
            <person name="Fiore M.F."/>
        </authorList>
    </citation>
    <scope>NUCLEOTIDE SEQUENCE [LARGE SCALE GENOMIC DNA]</scope>
    <source>
        <strain evidence="2 3">CCIBt3594</strain>
    </source>
</reference>